<name>A0AAE9XSJ4_9PROT</name>
<keyword evidence="1 4" id="KW-0808">Transferase</keyword>
<dbReference type="SUPFAM" id="SSF55729">
    <property type="entry name" value="Acyl-CoA N-acyltransferases (Nat)"/>
    <property type="match status" value="1"/>
</dbReference>
<dbReference type="Proteomes" id="UP001217500">
    <property type="component" value="Chromosome"/>
</dbReference>
<evidence type="ECO:0000259" key="3">
    <source>
        <dbReference type="PROSITE" id="PS51186"/>
    </source>
</evidence>
<dbReference type="PROSITE" id="PS51186">
    <property type="entry name" value="GNAT"/>
    <property type="match status" value="1"/>
</dbReference>
<feature type="domain" description="N-acetyltransferase" evidence="3">
    <location>
        <begin position="15"/>
        <end position="169"/>
    </location>
</feature>
<dbReference type="Pfam" id="PF00583">
    <property type="entry name" value="Acetyltransf_1"/>
    <property type="match status" value="1"/>
</dbReference>
<dbReference type="KEGG" id="gso:PH603_00565"/>
<evidence type="ECO:0000313" key="4">
    <source>
        <dbReference type="EMBL" id="WCL54250.1"/>
    </source>
</evidence>
<dbReference type="InterPro" id="IPR016181">
    <property type="entry name" value="Acyl_CoA_acyltransferase"/>
</dbReference>
<sequence>MTRTQKPSKAGWALPVLEPVMAGVDAAAELLSALHVAAYAPQREAGWDAAAMTALLASPGMEAHTIILEGKPAGFTMTRRILDEAEIVTIGVIPALAGQGIGRRALEIRLKSLAGCGVRTVFLEVRKDNEPAIRLYRGLGFADIGARKDYYTTLDNHKVDALCMRRDLIPC</sequence>
<gene>
    <name evidence="4" type="ORF">PH603_00565</name>
</gene>
<dbReference type="EMBL" id="CP116805">
    <property type="protein sequence ID" value="WCL54250.1"/>
    <property type="molecule type" value="Genomic_DNA"/>
</dbReference>
<keyword evidence="2 4" id="KW-0012">Acyltransferase</keyword>
<dbReference type="InterPro" id="IPR000182">
    <property type="entry name" value="GNAT_dom"/>
</dbReference>
<dbReference type="EC" id="2.3.1.-" evidence="4"/>
<dbReference type="PANTHER" id="PTHR43877:SF2">
    <property type="entry name" value="AMINOALKYLPHOSPHONATE N-ACETYLTRANSFERASE-RELATED"/>
    <property type="match status" value="1"/>
</dbReference>
<protein>
    <submittedName>
        <fullName evidence="4">GNAT family N-acetyltransferase</fullName>
        <ecNumber evidence="4">2.3.1.-</ecNumber>
    </submittedName>
</protein>
<dbReference type="PANTHER" id="PTHR43877">
    <property type="entry name" value="AMINOALKYLPHOSPHONATE N-ACETYLTRANSFERASE-RELATED-RELATED"/>
    <property type="match status" value="1"/>
</dbReference>
<dbReference type="InterPro" id="IPR050832">
    <property type="entry name" value="Bact_Acetyltransf"/>
</dbReference>
<evidence type="ECO:0000256" key="2">
    <source>
        <dbReference type="ARBA" id="ARBA00023315"/>
    </source>
</evidence>
<accession>A0AAE9XSJ4</accession>
<evidence type="ECO:0000313" key="5">
    <source>
        <dbReference type="Proteomes" id="UP001217500"/>
    </source>
</evidence>
<dbReference type="AlphaFoldDB" id="A0AAE9XSJ4"/>
<keyword evidence="5" id="KW-1185">Reference proteome</keyword>
<proteinExistence type="predicted"/>
<dbReference type="Gene3D" id="3.40.630.30">
    <property type="match status" value="1"/>
</dbReference>
<dbReference type="GO" id="GO:0016747">
    <property type="term" value="F:acyltransferase activity, transferring groups other than amino-acyl groups"/>
    <property type="evidence" value="ECO:0007669"/>
    <property type="project" value="InterPro"/>
</dbReference>
<dbReference type="CDD" id="cd04301">
    <property type="entry name" value="NAT_SF"/>
    <property type="match status" value="1"/>
</dbReference>
<organism evidence="4 5">
    <name type="scientific">Gimibacter soli</name>
    <dbReference type="NCBI Taxonomy" id="3024400"/>
    <lineage>
        <taxon>Bacteria</taxon>
        <taxon>Pseudomonadati</taxon>
        <taxon>Pseudomonadota</taxon>
        <taxon>Alphaproteobacteria</taxon>
        <taxon>Kordiimonadales</taxon>
        <taxon>Temperatibacteraceae</taxon>
        <taxon>Gimibacter</taxon>
    </lineage>
</organism>
<reference evidence="4" key="1">
    <citation type="submission" date="2023-01" db="EMBL/GenBank/DDBJ databases">
        <title>The genome sequence of Kordiimonadaceae bacterium 6D33.</title>
        <authorList>
            <person name="Liu Y."/>
        </authorList>
    </citation>
    <scope>NUCLEOTIDE SEQUENCE</scope>
    <source>
        <strain evidence="4">6D33</strain>
    </source>
</reference>
<dbReference type="RefSeq" id="WP_289503969.1">
    <property type="nucleotide sequence ID" value="NZ_CP116805.1"/>
</dbReference>
<evidence type="ECO:0000256" key="1">
    <source>
        <dbReference type="ARBA" id="ARBA00022679"/>
    </source>
</evidence>